<feature type="region of interest" description="Disordered" evidence="1">
    <location>
        <begin position="180"/>
        <end position="223"/>
    </location>
</feature>
<feature type="region of interest" description="Disordered" evidence="1">
    <location>
        <begin position="1"/>
        <end position="49"/>
    </location>
</feature>
<dbReference type="Proteomes" id="UP000297951">
    <property type="component" value="Unassembled WGS sequence"/>
</dbReference>
<feature type="compositionally biased region" description="Basic and acidic residues" evidence="1">
    <location>
        <begin position="36"/>
        <end position="47"/>
    </location>
</feature>
<accession>A0A4Y9F6T3</accession>
<protein>
    <submittedName>
        <fullName evidence="2">Uncharacterized protein</fullName>
    </submittedName>
</protein>
<dbReference type="AlphaFoldDB" id="A0A4Y9F6T3"/>
<comment type="caution">
    <text evidence="2">The sequence shown here is derived from an EMBL/GenBank/DDBJ whole genome shotgun (WGS) entry which is preliminary data.</text>
</comment>
<name>A0A4Y9F6T3_9MICC</name>
<proteinExistence type="predicted"/>
<gene>
    <name evidence="2" type="ORF">E4U03_00545</name>
</gene>
<evidence type="ECO:0000313" key="2">
    <source>
        <dbReference type="EMBL" id="TFU24431.1"/>
    </source>
</evidence>
<evidence type="ECO:0000256" key="1">
    <source>
        <dbReference type="SAM" id="MobiDB-lite"/>
    </source>
</evidence>
<dbReference type="RefSeq" id="WP_135011049.1">
    <property type="nucleotide sequence ID" value="NZ_JADGLK010000001.1"/>
</dbReference>
<dbReference type="OrthoDB" id="4878574at2"/>
<feature type="compositionally biased region" description="Polar residues" evidence="1">
    <location>
        <begin position="187"/>
        <end position="196"/>
    </location>
</feature>
<organism evidence="2 3">
    <name type="scientific">Rothia nasimurium</name>
    <dbReference type="NCBI Taxonomy" id="85336"/>
    <lineage>
        <taxon>Bacteria</taxon>
        <taxon>Bacillati</taxon>
        <taxon>Actinomycetota</taxon>
        <taxon>Actinomycetes</taxon>
        <taxon>Micrococcales</taxon>
        <taxon>Micrococcaceae</taxon>
        <taxon>Rothia</taxon>
    </lineage>
</organism>
<evidence type="ECO:0000313" key="3">
    <source>
        <dbReference type="Proteomes" id="UP000297951"/>
    </source>
</evidence>
<reference evidence="2 3" key="1">
    <citation type="submission" date="2019-03" db="EMBL/GenBank/DDBJ databases">
        <title>Diversity of the mouse oral microbiome.</title>
        <authorList>
            <person name="Joseph S."/>
            <person name="Aduse-Opoku J."/>
            <person name="Curtis M."/>
            <person name="Wade W."/>
            <person name="Hashim A."/>
        </authorList>
    </citation>
    <scope>NUCLEOTIDE SEQUENCE [LARGE SCALE GENOMIC DNA]</scope>
    <source>
        <strain evidence="3">irhom_31</strain>
    </source>
</reference>
<dbReference type="EMBL" id="SPQC01000001">
    <property type="protein sequence ID" value="TFU24431.1"/>
    <property type="molecule type" value="Genomic_DNA"/>
</dbReference>
<sequence>MTDGLTDREATEQKTSPARPEQLTAGLPATSSAATKRSEHQSPEEKSPIINGVKLSALRSMLEAKHGFSLGHINDAALGQMVTIVISRASAPVRSPLAFAITAISSEIEELHSLALSLLEAEATQSAPREFCNTHTREFTGSCPLCAKEATGQLKILTPESSESAPVDRQAGVAFRESIRARRKTKNGSPVKNSAQEHPGLGGRIPLKSLQGPLRRPESPSVA</sequence>
<feature type="compositionally biased region" description="Basic and acidic residues" evidence="1">
    <location>
        <begin position="1"/>
        <end position="12"/>
    </location>
</feature>